<evidence type="ECO:0000256" key="3">
    <source>
        <dbReference type="SAM" id="Coils"/>
    </source>
</evidence>
<dbReference type="RefSeq" id="WP_030266248.1">
    <property type="nucleotide sequence ID" value="NZ_JBHEZZ010000039.1"/>
</dbReference>
<feature type="region of interest" description="Disordered" evidence="4">
    <location>
        <begin position="452"/>
        <end position="525"/>
    </location>
</feature>
<evidence type="ECO:0000256" key="2">
    <source>
        <dbReference type="ARBA" id="ARBA00022829"/>
    </source>
</evidence>
<dbReference type="InterPro" id="IPR041468">
    <property type="entry name" value="HTH_ParB/Spo0J"/>
</dbReference>
<comment type="similarity">
    <text evidence="1">Belongs to the ParB family.</text>
</comment>
<dbReference type="Gene3D" id="1.10.10.2830">
    <property type="match status" value="1"/>
</dbReference>
<dbReference type="Proteomes" id="UP001592528">
    <property type="component" value="Unassembled WGS sequence"/>
</dbReference>
<dbReference type="SUPFAM" id="SSF109709">
    <property type="entry name" value="KorB DNA-binding domain-like"/>
    <property type="match status" value="1"/>
</dbReference>
<dbReference type="Pfam" id="PF17762">
    <property type="entry name" value="HTH_ParB"/>
    <property type="match status" value="1"/>
</dbReference>
<evidence type="ECO:0000256" key="4">
    <source>
        <dbReference type="SAM" id="MobiDB-lite"/>
    </source>
</evidence>
<feature type="domain" description="ParB-like N-terminal" evidence="5">
    <location>
        <begin position="7"/>
        <end position="93"/>
    </location>
</feature>
<dbReference type="InterPro" id="IPR004437">
    <property type="entry name" value="ParB/RepB/Spo0J"/>
</dbReference>
<dbReference type="SMART" id="SM00470">
    <property type="entry name" value="ParB"/>
    <property type="match status" value="1"/>
</dbReference>
<evidence type="ECO:0000313" key="6">
    <source>
        <dbReference type="EMBL" id="MFC1407151.1"/>
    </source>
</evidence>
<proteinExistence type="inferred from homology"/>
<protein>
    <submittedName>
        <fullName evidence="6">ParB/RepB/Spo0J family partition protein</fullName>
    </submittedName>
</protein>
<feature type="compositionally biased region" description="Acidic residues" evidence="4">
    <location>
        <begin position="461"/>
        <end position="507"/>
    </location>
</feature>
<reference evidence="6 7" key="1">
    <citation type="submission" date="2024-09" db="EMBL/GenBank/DDBJ databases">
        <authorList>
            <person name="Lee S.D."/>
        </authorList>
    </citation>
    <scope>NUCLEOTIDE SEQUENCE [LARGE SCALE GENOMIC DNA]</scope>
    <source>
        <strain evidence="6 7">N1-5</strain>
    </source>
</reference>
<gene>
    <name evidence="6" type="ORF">ACEZDJ_38295</name>
</gene>
<feature type="coiled-coil region" evidence="3">
    <location>
        <begin position="294"/>
        <end position="326"/>
    </location>
</feature>
<dbReference type="PANTHER" id="PTHR33375:SF1">
    <property type="entry name" value="CHROMOSOME-PARTITIONING PROTEIN PARB-RELATED"/>
    <property type="match status" value="1"/>
</dbReference>
<evidence type="ECO:0000256" key="1">
    <source>
        <dbReference type="ARBA" id="ARBA00006295"/>
    </source>
</evidence>
<keyword evidence="2" id="KW-0159">Chromosome partition</keyword>
<dbReference type="InterPro" id="IPR050336">
    <property type="entry name" value="Chromosome_partition/occlusion"/>
</dbReference>
<evidence type="ECO:0000313" key="7">
    <source>
        <dbReference type="Proteomes" id="UP001592528"/>
    </source>
</evidence>
<name>A0ABV6V0H8_9ACTN</name>
<organism evidence="6 7">
    <name type="scientific">Streptacidiphilus cavernicola</name>
    <dbReference type="NCBI Taxonomy" id="3342716"/>
    <lineage>
        <taxon>Bacteria</taxon>
        <taxon>Bacillati</taxon>
        <taxon>Actinomycetota</taxon>
        <taxon>Actinomycetes</taxon>
        <taxon>Kitasatosporales</taxon>
        <taxon>Streptomycetaceae</taxon>
        <taxon>Streptacidiphilus</taxon>
    </lineage>
</organism>
<sequence>MSKRLILDVDPNELIRTSNVRPADLDAELVESIRENGLVQPVVATPYEDGLAVILGNRRTVAAIEAKRTVDVIVRYDLGADALRIVAQLIENIHRKDMTESQIAAAYAQLAMDLGMSESEIAKKVGKKREAVRASLKLHQMPQTTKDAVDSGQMDLETALALGSFESDPKAYKRLSEAAAQGKNKLDYRLKEEEKKRERDIQLAEMKAKLLKDGVQVVPKPIGLSYSSGKEVHLHQIEGPDGEKFTPETHAECPGHAACIENYAYSDPKPLFICRDPKRYGHTVTSYYTYKTPEEEAAEAARSEEAKRQQEERRQALAIARELRMEGIQKLCQSKKMPKGLLLASLEVLFVLGFERTDRTRSKALDFLGVAKPGEDQGEDFKIKVGRMAEARQPLAAVAMAAAVMEEKIDMVGQAWGSAHRPNVIWWFEVLESAGYTLCDPEAELLETLREQEEKAKAEEAEADAEDEEDWDDEGDDGQDAEASAEPESTGGEDEEAADETQDDESGEVVSLEELYPEIDEPIAA</sequence>
<evidence type="ECO:0000259" key="5">
    <source>
        <dbReference type="SMART" id="SM00470"/>
    </source>
</evidence>
<dbReference type="EMBL" id="JBHEZZ010000039">
    <property type="protein sequence ID" value="MFC1407151.1"/>
    <property type="molecule type" value="Genomic_DNA"/>
</dbReference>
<dbReference type="InterPro" id="IPR003115">
    <property type="entry name" value="ParB_N"/>
</dbReference>
<dbReference type="PANTHER" id="PTHR33375">
    <property type="entry name" value="CHROMOSOME-PARTITIONING PROTEIN PARB-RELATED"/>
    <property type="match status" value="1"/>
</dbReference>
<dbReference type="Gene3D" id="3.90.1530.30">
    <property type="match status" value="1"/>
</dbReference>
<comment type="caution">
    <text evidence="6">The sequence shown here is derived from an EMBL/GenBank/DDBJ whole genome shotgun (WGS) entry which is preliminary data.</text>
</comment>
<dbReference type="InterPro" id="IPR036086">
    <property type="entry name" value="ParB/Sulfiredoxin_sf"/>
</dbReference>
<feature type="compositionally biased region" description="Acidic residues" evidence="4">
    <location>
        <begin position="515"/>
        <end position="525"/>
    </location>
</feature>
<dbReference type="SUPFAM" id="SSF110849">
    <property type="entry name" value="ParB/Sulfiredoxin"/>
    <property type="match status" value="1"/>
</dbReference>
<accession>A0ABV6V0H8</accession>
<keyword evidence="7" id="KW-1185">Reference proteome</keyword>
<dbReference type="Pfam" id="PF02195">
    <property type="entry name" value="ParB_N"/>
    <property type="match status" value="1"/>
</dbReference>
<dbReference type="NCBIfam" id="TIGR00180">
    <property type="entry name" value="parB_part"/>
    <property type="match status" value="1"/>
</dbReference>
<keyword evidence="3" id="KW-0175">Coiled coil</keyword>